<dbReference type="Pfam" id="PF01029">
    <property type="entry name" value="NusB"/>
    <property type="match status" value="1"/>
</dbReference>
<dbReference type="PROSITE" id="PS01153">
    <property type="entry name" value="NOL1_NOP2_SUN"/>
    <property type="match status" value="1"/>
</dbReference>
<evidence type="ECO:0000256" key="1">
    <source>
        <dbReference type="ARBA" id="ARBA00002724"/>
    </source>
</evidence>
<dbReference type="Proteomes" id="UP000064189">
    <property type="component" value="Unassembled WGS sequence"/>
</dbReference>
<keyword evidence="7 14" id="KW-0489">Methyltransferase</keyword>
<evidence type="ECO:0000256" key="6">
    <source>
        <dbReference type="ARBA" id="ARBA00022552"/>
    </source>
</evidence>
<feature type="binding site" evidence="14">
    <location>
        <position position="331"/>
    </location>
    <ligand>
        <name>S-adenosyl-L-methionine</name>
        <dbReference type="ChEBI" id="CHEBI:59789"/>
    </ligand>
</feature>
<sequence length="450" mass="50894">MKQTKKGVRDIALDILESVEKNQSYSNLLLNNLIKKHQLSPVDSGLLTEISYGTIQRKMTLDYFLSPYIKQPKKTQSWVINLLRLSVYQMVYLDKVPDHAIIFEAVEISKKRGHKGTSSMVNGVLRNIQRNGVPSLDAIKDDLERLSIEVSHPVWLIKRWVEQFGYEKTKEMCEVNLTAPLQTGRVNLKKISRNELMSILREEGYDVEASEVVPEAIVSYRGNLAHSESYKLGYLSIQDESSMLVAHALGANDNDAVLDCCAAPGGKTTHIAEGLTTGQVYALDLHEHKVKLIKEQAERLKLRNNIKTMALDSRKVQEHFNKEGFDRVLIDAPCSGLGVMRRKPDVKYTKTKDDIMKLSSIQKQLLEAAAPLVKQGGRLVYSTCTVDREENDQVAMSFLQDHPDFESDPSLSERMPESVQPFIEGNTLQVFPQYFSSDGFFIASFRKKVL</sequence>
<reference evidence="16 17" key="1">
    <citation type="submission" date="2015-11" db="EMBL/GenBank/DDBJ databases">
        <title>Genome Sequence of Bacillus simplex strain VanAntwerpen2.</title>
        <authorList>
            <person name="Couger M.B."/>
        </authorList>
    </citation>
    <scope>NUCLEOTIDE SEQUENCE [LARGE SCALE GENOMIC DNA]</scope>
    <source>
        <strain evidence="16 17">VanAntwerpen02</strain>
    </source>
</reference>
<evidence type="ECO:0000256" key="7">
    <source>
        <dbReference type="ARBA" id="ARBA00022603"/>
    </source>
</evidence>
<comment type="catalytic activity">
    <reaction evidence="13">
        <text>cytidine(967) in 16S rRNA + S-adenosyl-L-methionine = 5-methylcytidine(967) in 16S rRNA + S-adenosyl-L-homocysteine + H(+)</text>
        <dbReference type="Rhea" id="RHEA:42748"/>
        <dbReference type="Rhea" id="RHEA-COMP:10219"/>
        <dbReference type="Rhea" id="RHEA-COMP:10220"/>
        <dbReference type="ChEBI" id="CHEBI:15378"/>
        <dbReference type="ChEBI" id="CHEBI:57856"/>
        <dbReference type="ChEBI" id="CHEBI:59789"/>
        <dbReference type="ChEBI" id="CHEBI:74483"/>
        <dbReference type="ChEBI" id="CHEBI:82748"/>
        <dbReference type="EC" id="2.1.1.176"/>
    </reaction>
</comment>
<feature type="binding site" evidence="14">
    <location>
        <position position="312"/>
    </location>
    <ligand>
        <name>S-adenosyl-L-methionine</name>
        <dbReference type="ChEBI" id="CHEBI:59789"/>
    </ligand>
</feature>
<dbReference type="AlphaFoldDB" id="A0A109MRN5"/>
<evidence type="ECO:0000256" key="5">
    <source>
        <dbReference type="ARBA" id="ARBA00022490"/>
    </source>
</evidence>
<organism evidence="16 17">
    <name type="scientific">Peribacillus simplex</name>
    <dbReference type="NCBI Taxonomy" id="1478"/>
    <lineage>
        <taxon>Bacteria</taxon>
        <taxon>Bacillati</taxon>
        <taxon>Bacillota</taxon>
        <taxon>Bacilli</taxon>
        <taxon>Bacillales</taxon>
        <taxon>Bacillaceae</taxon>
        <taxon>Peribacillus</taxon>
    </lineage>
</organism>
<evidence type="ECO:0000256" key="8">
    <source>
        <dbReference type="ARBA" id="ARBA00022679"/>
    </source>
</evidence>
<dbReference type="Gene3D" id="3.40.50.150">
    <property type="entry name" value="Vaccinia Virus protein VP39"/>
    <property type="match status" value="1"/>
</dbReference>
<dbReference type="NCBIfam" id="TIGR00563">
    <property type="entry name" value="rsmB"/>
    <property type="match status" value="1"/>
</dbReference>
<keyword evidence="10 14" id="KW-0694">RNA-binding</keyword>
<dbReference type="InterPro" id="IPR023267">
    <property type="entry name" value="RCMT"/>
</dbReference>
<dbReference type="InterPro" id="IPR006027">
    <property type="entry name" value="NusB_RsmB_TIM44"/>
</dbReference>
<feature type="binding site" evidence="14">
    <location>
        <position position="284"/>
    </location>
    <ligand>
        <name>S-adenosyl-L-methionine</name>
        <dbReference type="ChEBI" id="CHEBI:59789"/>
    </ligand>
</feature>
<feature type="binding site" evidence="14">
    <location>
        <begin position="261"/>
        <end position="267"/>
    </location>
    <ligand>
        <name>S-adenosyl-L-methionine</name>
        <dbReference type="ChEBI" id="CHEBI:59789"/>
    </ligand>
</feature>
<accession>A0A109MRN5</accession>
<dbReference type="PANTHER" id="PTHR22807">
    <property type="entry name" value="NOP2 YEAST -RELATED NOL1/NOP2/FMU SUN DOMAIN-CONTAINING"/>
    <property type="match status" value="1"/>
</dbReference>
<dbReference type="FunFam" id="1.10.940.10:FF:000006">
    <property type="entry name" value="16S rRNA (Cytosine(967)-C(5))-methyltransferase RsmB"/>
    <property type="match status" value="1"/>
</dbReference>
<dbReference type="EC" id="2.1.1.176" evidence="4"/>
<dbReference type="NCBIfam" id="NF011494">
    <property type="entry name" value="PRK14902.1"/>
    <property type="match status" value="1"/>
</dbReference>
<feature type="domain" description="SAM-dependent MTase RsmB/NOP-type" evidence="15">
    <location>
        <begin position="172"/>
        <end position="448"/>
    </location>
</feature>
<gene>
    <name evidence="16" type="ORF">AS888_10655</name>
</gene>
<dbReference type="InterPro" id="IPR049560">
    <property type="entry name" value="MeTrfase_RsmB-F_NOP2_cat"/>
</dbReference>
<dbReference type="CDD" id="cd02440">
    <property type="entry name" value="AdoMet_MTases"/>
    <property type="match status" value="1"/>
</dbReference>
<dbReference type="InterPro" id="IPR018314">
    <property type="entry name" value="RsmB/NOL1/NOP2-like_CS"/>
</dbReference>
<dbReference type="PRINTS" id="PR02008">
    <property type="entry name" value="RCMTFAMILY"/>
</dbReference>
<dbReference type="Gene3D" id="3.30.70.1170">
    <property type="entry name" value="Sun protein, domain 3"/>
    <property type="match status" value="1"/>
</dbReference>
<comment type="similarity">
    <text evidence="3 14">Belongs to the class I-like SAM-binding methyltransferase superfamily. RsmB/NOP family.</text>
</comment>
<dbReference type="InterPro" id="IPR029063">
    <property type="entry name" value="SAM-dependent_MTases_sf"/>
</dbReference>
<keyword evidence="17" id="KW-1185">Reference proteome</keyword>
<feature type="active site" description="Nucleophile" evidence="14">
    <location>
        <position position="384"/>
    </location>
</feature>
<proteinExistence type="inferred from homology"/>
<dbReference type="GO" id="GO:0005737">
    <property type="term" value="C:cytoplasm"/>
    <property type="evidence" value="ECO:0007669"/>
    <property type="project" value="UniProtKB-SubCell"/>
</dbReference>
<dbReference type="SUPFAM" id="SSF53335">
    <property type="entry name" value="S-adenosyl-L-methionine-dependent methyltransferases"/>
    <property type="match status" value="1"/>
</dbReference>
<dbReference type="FunFam" id="3.40.50.150:FF:000022">
    <property type="entry name" value="Ribosomal RNA small subunit methyltransferase B"/>
    <property type="match status" value="1"/>
</dbReference>
<evidence type="ECO:0000313" key="16">
    <source>
        <dbReference type="EMBL" id="KWW10870.1"/>
    </source>
</evidence>
<dbReference type="Pfam" id="PF01189">
    <property type="entry name" value="Methyltr_RsmB-F"/>
    <property type="match status" value="1"/>
</dbReference>
<evidence type="ECO:0000256" key="11">
    <source>
        <dbReference type="ARBA" id="ARBA00030399"/>
    </source>
</evidence>
<dbReference type="InterPro" id="IPR035926">
    <property type="entry name" value="NusB-like_sf"/>
</dbReference>
<dbReference type="RefSeq" id="WP_061144578.1">
    <property type="nucleotide sequence ID" value="NZ_LNNH01000059.1"/>
</dbReference>
<dbReference type="InterPro" id="IPR004573">
    <property type="entry name" value="rRNA_ssu_MeTfrase_B"/>
</dbReference>
<evidence type="ECO:0000256" key="12">
    <source>
        <dbReference type="ARBA" id="ARBA00031088"/>
    </source>
</evidence>
<dbReference type="Pfam" id="PF22458">
    <property type="entry name" value="RsmF-B_ferredox"/>
    <property type="match status" value="1"/>
</dbReference>
<dbReference type="EMBL" id="LNNH01000059">
    <property type="protein sequence ID" value="KWW10870.1"/>
    <property type="molecule type" value="Genomic_DNA"/>
</dbReference>
<evidence type="ECO:0000313" key="17">
    <source>
        <dbReference type="Proteomes" id="UP000064189"/>
    </source>
</evidence>
<evidence type="ECO:0000259" key="15">
    <source>
        <dbReference type="PROSITE" id="PS51686"/>
    </source>
</evidence>
<comment type="caution">
    <text evidence="16">The sequence shown here is derived from an EMBL/GenBank/DDBJ whole genome shotgun (WGS) entry which is preliminary data.</text>
</comment>
<evidence type="ECO:0000256" key="9">
    <source>
        <dbReference type="ARBA" id="ARBA00022691"/>
    </source>
</evidence>
<name>A0A109MRN5_9BACI</name>
<keyword evidence="6" id="KW-0698">rRNA processing</keyword>
<evidence type="ECO:0000256" key="3">
    <source>
        <dbReference type="ARBA" id="ARBA00007494"/>
    </source>
</evidence>
<dbReference type="GO" id="GO:0006355">
    <property type="term" value="P:regulation of DNA-templated transcription"/>
    <property type="evidence" value="ECO:0007669"/>
    <property type="project" value="InterPro"/>
</dbReference>
<dbReference type="SUPFAM" id="SSF48013">
    <property type="entry name" value="NusB-like"/>
    <property type="match status" value="1"/>
</dbReference>
<comment type="function">
    <text evidence="1">Specifically methylates the cytosine at position 967 (m5C967) of 16S rRNA.</text>
</comment>
<keyword evidence="5" id="KW-0963">Cytoplasm</keyword>
<evidence type="ECO:0000256" key="13">
    <source>
        <dbReference type="ARBA" id="ARBA00047283"/>
    </source>
</evidence>
<dbReference type="PANTHER" id="PTHR22807:SF53">
    <property type="entry name" value="RIBOSOMAL RNA SMALL SUBUNIT METHYLTRANSFERASE B-RELATED"/>
    <property type="match status" value="1"/>
</dbReference>
<dbReference type="InterPro" id="IPR054728">
    <property type="entry name" value="RsmB-like_ferredoxin"/>
</dbReference>
<evidence type="ECO:0000256" key="2">
    <source>
        <dbReference type="ARBA" id="ARBA00004496"/>
    </source>
</evidence>
<evidence type="ECO:0000256" key="14">
    <source>
        <dbReference type="PROSITE-ProRule" id="PRU01023"/>
    </source>
</evidence>
<keyword evidence="8 14" id="KW-0808">Transferase</keyword>
<comment type="subcellular location">
    <subcellularLocation>
        <location evidence="2">Cytoplasm</location>
    </subcellularLocation>
</comment>
<dbReference type="FunFam" id="3.30.70.1170:FF:000003">
    <property type="entry name" value="16S rRNA (Cytosine(967)-C(5))-methyltransferase RsmB"/>
    <property type="match status" value="1"/>
</dbReference>
<evidence type="ECO:0000256" key="10">
    <source>
        <dbReference type="ARBA" id="ARBA00022884"/>
    </source>
</evidence>
<dbReference type="GO" id="GO:0003723">
    <property type="term" value="F:RNA binding"/>
    <property type="evidence" value="ECO:0007669"/>
    <property type="project" value="UniProtKB-UniRule"/>
</dbReference>
<protein>
    <recommendedName>
        <fullName evidence="4">16S rRNA (cytosine(967)-C(5))-methyltransferase</fullName>
        <ecNumber evidence="4">2.1.1.176</ecNumber>
    </recommendedName>
    <alternativeName>
        <fullName evidence="11">16S rRNA m5C967 methyltransferase</fullName>
    </alternativeName>
    <alternativeName>
        <fullName evidence="12">rRNA (cytosine-C(5)-)-methyltransferase RsmB</fullName>
    </alternativeName>
</protein>
<dbReference type="PROSITE" id="PS51686">
    <property type="entry name" value="SAM_MT_RSMB_NOP"/>
    <property type="match status" value="1"/>
</dbReference>
<dbReference type="GO" id="GO:0008649">
    <property type="term" value="F:rRNA methyltransferase activity"/>
    <property type="evidence" value="ECO:0007669"/>
    <property type="project" value="InterPro"/>
</dbReference>
<keyword evidence="9 14" id="KW-0949">S-adenosyl-L-methionine</keyword>
<evidence type="ECO:0000256" key="4">
    <source>
        <dbReference type="ARBA" id="ARBA00012140"/>
    </source>
</evidence>
<dbReference type="Gene3D" id="1.10.940.10">
    <property type="entry name" value="NusB-like"/>
    <property type="match status" value="1"/>
</dbReference>
<dbReference type="InterPro" id="IPR001678">
    <property type="entry name" value="MeTrfase_RsmB-F_NOP2_dom"/>
</dbReference>